<dbReference type="GO" id="GO:0016787">
    <property type="term" value="F:hydrolase activity"/>
    <property type="evidence" value="ECO:0007669"/>
    <property type="project" value="UniProtKB-KW"/>
</dbReference>
<name>A0A438IVG3_VITVI</name>
<dbReference type="InterPro" id="IPR043502">
    <property type="entry name" value="DNA/RNA_pol_sf"/>
</dbReference>
<dbReference type="CDD" id="cd09272">
    <property type="entry name" value="RNase_HI_RT_Ty1"/>
    <property type="match status" value="1"/>
</dbReference>
<reference evidence="4 5" key="1">
    <citation type="journal article" date="2018" name="PLoS Genet.">
        <title>Population sequencing reveals clonal diversity and ancestral inbreeding in the grapevine cultivar Chardonnay.</title>
        <authorList>
            <person name="Roach M.J."/>
            <person name="Johnson D.L."/>
            <person name="Bohlmann J."/>
            <person name="van Vuuren H.J."/>
            <person name="Jones S.J."/>
            <person name="Pretorius I.S."/>
            <person name="Schmidt S.A."/>
            <person name="Borneman A.R."/>
        </authorList>
    </citation>
    <scope>NUCLEOTIDE SEQUENCE [LARGE SCALE GENOMIC DNA]</scope>
    <source>
        <strain evidence="5">cv. Chardonnay</strain>
        <tissue evidence="4">Leaf</tissue>
    </source>
</reference>
<dbReference type="PANTHER" id="PTHR42648">
    <property type="entry name" value="TRANSPOSASE, PUTATIVE-RELATED"/>
    <property type="match status" value="1"/>
</dbReference>
<dbReference type="Pfam" id="PF13976">
    <property type="entry name" value="gag_pre-integrs"/>
    <property type="match status" value="1"/>
</dbReference>
<dbReference type="EMBL" id="QGNW01000080">
    <property type="protein sequence ID" value="RVX00732.1"/>
    <property type="molecule type" value="Genomic_DNA"/>
</dbReference>
<evidence type="ECO:0000313" key="4">
    <source>
        <dbReference type="EMBL" id="RVX00732.1"/>
    </source>
</evidence>
<keyword evidence="1" id="KW-0479">Metal-binding</keyword>
<protein>
    <submittedName>
        <fullName evidence="4">Retrovirus-related Pol polyprotein from transposon RE1</fullName>
    </submittedName>
</protein>
<organism evidence="4 5">
    <name type="scientific">Vitis vinifera</name>
    <name type="common">Grape</name>
    <dbReference type="NCBI Taxonomy" id="29760"/>
    <lineage>
        <taxon>Eukaryota</taxon>
        <taxon>Viridiplantae</taxon>
        <taxon>Streptophyta</taxon>
        <taxon>Embryophyta</taxon>
        <taxon>Tracheophyta</taxon>
        <taxon>Spermatophyta</taxon>
        <taxon>Magnoliopsida</taxon>
        <taxon>eudicotyledons</taxon>
        <taxon>Gunneridae</taxon>
        <taxon>Pentapetalae</taxon>
        <taxon>rosids</taxon>
        <taxon>Vitales</taxon>
        <taxon>Vitaceae</taxon>
        <taxon>Viteae</taxon>
        <taxon>Vitis</taxon>
    </lineage>
</organism>
<dbReference type="GO" id="GO:0003676">
    <property type="term" value="F:nucleic acid binding"/>
    <property type="evidence" value="ECO:0007669"/>
    <property type="project" value="InterPro"/>
</dbReference>
<dbReference type="Pfam" id="PF00665">
    <property type="entry name" value="rve"/>
    <property type="match status" value="1"/>
</dbReference>
<sequence>MDEGWLWHFRYGHLNFGGLKTLQQKNMVTGLPPIQTPSQICEECVVGKQHRYQFPKGKSWRANKVLELVHFDICKPINPTSNGGKCYFITFIDDYSRKTWVYFLQEKSEAFSTFKSFKMLVEKEAGKPIKIFHSDRGREYTSQEFVNFCENHGIQKQLTAAYSPQQNDVSERKNRTILNMVRTILSKGHILRSFWPEAFIWSIHILNRSPTLVVQNMTPEEAWNGRKPSVNHFRIFGCIAYAHILDQKRKKLDDKGEKCIFLGVETAIGSSSHRVRKRPAWMLDFEVTGIDQSEDPLTHFAIFSDCDPTTFESAVKESKWRKAMDAEIATIERNNTWELSKLPKGHKTIGVKWVYKTKLKENGEVDKYKARLVAKGYKQEFGVDYKEVFSPVARHDTIRLVIALAAQNSWPIFQLDVILAFLHGNLEEHVFVDQPPGYIKVKNEHKVYRLKKALYGLKQAPRAWYSRIEAYFLKEGFQKCPYEHTLFVKVSNGGKMLIVCLYVDDLIFTGNDSVMFERFKKSMMVEFEMSDLGMMHYFLGIEVVQSDIGIFISQKKYVREILNRFQMKDCNPVSTPTQFGLKLNKDHGGKKVDNIIYKQIVGSLMYLTATRPNIMHLVSLISRYMENPTELHFLAAKRICRYLQGTKDFGLFYKKSKMSDLIGFTDNDYAGDQDNRRSTSGYVFMLGTGAISWSSKKQPIVTLSTTEAKFVATTACACQAIWLRKILEELHLKQVGATTIFCDNSSTIKLSKNLVLHGKSKHIDVKYYFLRELSNDGVIDLVYCKSENPVADIFTKPLKLAAFLKLRKLLGVSTLEDSI</sequence>
<dbReference type="PROSITE" id="PS50994">
    <property type="entry name" value="INTEGRASE"/>
    <property type="match status" value="1"/>
</dbReference>
<dbReference type="SUPFAM" id="SSF53098">
    <property type="entry name" value="Ribonuclease H-like"/>
    <property type="match status" value="1"/>
</dbReference>
<dbReference type="InterPro" id="IPR036397">
    <property type="entry name" value="RNaseH_sf"/>
</dbReference>
<dbReference type="InterPro" id="IPR025724">
    <property type="entry name" value="GAG-pre-integrase_dom"/>
</dbReference>
<dbReference type="GO" id="GO:0015074">
    <property type="term" value="P:DNA integration"/>
    <property type="evidence" value="ECO:0007669"/>
    <property type="project" value="InterPro"/>
</dbReference>
<dbReference type="AlphaFoldDB" id="A0A438IVG3"/>
<evidence type="ECO:0000256" key="2">
    <source>
        <dbReference type="ARBA" id="ARBA00022801"/>
    </source>
</evidence>
<dbReference type="Pfam" id="PF25597">
    <property type="entry name" value="SH3_retrovirus"/>
    <property type="match status" value="1"/>
</dbReference>
<dbReference type="PANTHER" id="PTHR42648:SF18">
    <property type="entry name" value="RETROTRANSPOSON, UNCLASSIFIED-LIKE PROTEIN"/>
    <property type="match status" value="1"/>
</dbReference>
<dbReference type="InterPro" id="IPR012337">
    <property type="entry name" value="RNaseH-like_sf"/>
</dbReference>
<evidence type="ECO:0000259" key="3">
    <source>
        <dbReference type="PROSITE" id="PS50994"/>
    </source>
</evidence>
<feature type="domain" description="Integrase catalytic" evidence="3">
    <location>
        <begin position="51"/>
        <end position="227"/>
    </location>
</feature>
<evidence type="ECO:0000256" key="1">
    <source>
        <dbReference type="ARBA" id="ARBA00022723"/>
    </source>
</evidence>
<dbReference type="GO" id="GO:0046872">
    <property type="term" value="F:metal ion binding"/>
    <property type="evidence" value="ECO:0007669"/>
    <property type="project" value="UniProtKB-KW"/>
</dbReference>
<dbReference type="InterPro" id="IPR057670">
    <property type="entry name" value="SH3_retrovirus"/>
</dbReference>
<keyword evidence="2" id="KW-0378">Hydrolase</keyword>
<dbReference type="SUPFAM" id="SSF56672">
    <property type="entry name" value="DNA/RNA polymerases"/>
    <property type="match status" value="1"/>
</dbReference>
<proteinExistence type="predicted"/>
<gene>
    <name evidence="4" type="primary">RE1_2919</name>
    <name evidence="4" type="ORF">CK203_030430</name>
</gene>
<evidence type="ECO:0000313" key="5">
    <source>
        <dbReference type="Proteomes" id="UP000288805"/>
    </source>
</evidence>
<accession>A0A438IVG3</accession>
<dbReference type="InterPro" id="IPR001584">
    <property type="entry name" value="Integrase_cat-core"/>
</dbReference>
<comment type="caution">
    <text evidence="4">The sequence shown here is derived from an EMBL/GenBank/DDBJ whole genome shotgun (WGS) entry which is preliminary data.</text>
</comment>
<dbReference type="Proteomes" id="UP000288805">
    <property type="component" value="Unassembled WGS sequence"/>
</dbReference>
<dbReference type="InterPro" id="IPR013103">
    <property type="entry name" value="RVT_2"/>
</dbReference>
<dbReference type="InterPro" id="IPR039537">
    <property type="entry name" value="Retrotran_Ty1/copia-like"/>
</dbReference>
<dbReference type="Pfam" id="PF07727">
    <property type="entry name" value="RVT_2"/>
    <property type="match status" value="1"/>
</dbReference>
<dbReference type="Gene3D" id="3.30.420.10">
    <property type="entry name" value="Ribonuclease H-like superfamily/Ribonuclease H"/>
    <property type="match status" value="1"/>
</dbReference>